<keyword evidence="3" id="KW-1185">Reference proteome</keyword>
<protein>
    <submittedName>
        <fullName evidence="2">DUF342 domain-containing protein</fullName>
    </submittedName>
</protein>
<dbReference type="Pfam" id="PF20250">
    <property type="entry name" value="FapA_N"/>
    <property type="match status" value="1"/>
</dbReference>
<reference evidence="3" key="1">
    <citation type="submission" date="2018-11" db="EMBL/GenBank/DDBJ databases">
        <title>Complete genome sequence of Paenibacillus sp. ML311-T8.</title>
        <authorList>
            <person name="Nam Y.-D."/>
            <person name="Kang J."/>
            <person name="Chung W.-H."/>
            <person name="Park Y.S."/>
        </authorList>
    </citation>
    <scope>NUCLEOTIDE SEQUENCE [LARGE SCALE GENOMIC DNA]</scope>
    <source>
        <strain evidence="3">ML311-T8</strain>
    </source>
</reference>
<proteinExistence type="predicted"/>
<dbReference type="Pfam" id="PF03961">
    <property type="entry name" value="FapA"/>
    <property type="match status" value="1"/>
</dbReference>
<dbReference type="InterPro" id="IPR046865">
    <property type="entry name" value="FapA_b_solenoid"/>
</dbReference>
<dbReference type="EMBL" id="CP034235">
    <property type="protein sequence ID" value="QGQ99856.1"/>
    <property type="molecule type" value="Genomic_DNA"/>
</dbReference>
<name>A0A6B8RXJ9_9BACL</name>
<dbReference type="InterPro" id="IPR046866">
    <property type="entry name" value="FapA_N"/>
</dbReference>
<dbReference type="KEGG" id="ppsc:EHS13_35815"/>
<dbReference type="AlphaFoldDB" id="A0A6B8RXJ9"/>
<accession>A0A6B8RXJ9</accession>
<evidence type="ECO:0000259" key="1">
    <source>
        <dbReference type="Pfam" id="PF20250"/>
    </source>
</evidence>
<sequence>MIVSIIQTRMVLLFFIEGRFSMTEYMREEDIYRLISKLMLDEKNLDIQEAMAKDISKSLDGWVKVEHNKIHVHNASSGGKSAMISAIPPLELIKNGIKVKNSTVVSSTDSILWKVSEEPMFEIIVSDDKMIAYFKLNALVRYRWFLLDQARIPHAYLKAEKDPSRVSETLQFNEIVTDIVKLGILNNLDIRVIQNELLHPTYEKIAIAKGKPLVPGKDAKLDTFFEERLLSEYNEVEGVVDYRNHLSIPNVTAGEVIAKKTMMSVGSLGCDVYGQVLTPAAVKDIQVYAKDNINLLDDGLIVATSEGRPRITGTERVKYFDISTAYIVSGNVDMETGNICFSGDIVVYGDVMDHMILESLGSIYVSGNVYNATLTATGSIHVKGNIVGSHLYSGYFGVMFNRLYNGTKMLLVLLEQLLQAASLLQEAITKKQNKIKYGQIIQLLIESKLKEIPDTAKEILFVIANIQKVNKVELDKLRQMLELILQPIKLVEHMQVKVLQELIELVRETNEEVARMQEPKAIIEIRQCHLSTLKANGDIIIVADGVVQSELYSSRNIIFQSLFSVCRGSTLESEGFITAMIVGGQTGTGTNTVLKAKRRVSIRKMYTGRVCVGRYCVEIMEMIEHRTFEAHTMRSEAFLDTQSNI</sequence>
<dbReference type="PANTHER" id="PTHR38032:SF1">
    <property type="entry name" value="RNA-BINDING PROTEIN KHPB N-TERMINAL DOMAIN-CONTAINING PROTEIN"/>
    <property type="match status" value="1"/>
</dbReference>
<dbReference type="PANTHER" id="PTHR38032">
    <property type="entry name" value="POLYMERASE-RELATED"/>
    <property type="match status" value="1"/>
</dbReference>
<dbReference type="Proteomes" id="UP000426246">
    <property type="component" value="Chromosome"/>
</dbReference>
<dbReference type="InterPro" id="IPR005646">
    <property type="entry name" value="FapA"/>
</dbReference>
<organism evidence="2 3">
    <name type="scientific">Paenibacillus psychroresistens</name>
    <dbReference type="NCBI Taxonomy" id="1778678"/>
    <lineage>
        <taxon>Bacteria</taxon>
        <taxon>Bacillati</taxon>
        <taxon>Bacillota</taxon>
        <taxon>Bacilli</taxon>
        <taxon>Bacillales</taxon>
        <taxon>Paenibacillaceae</taxon>
        <taxon>Paenibacillus</taxon>
    </lineage>
</organism>
<feature type="domain" description="Flagellar Assembly Protein A N-terminal region" evidence="1">
    <location>
        <begin position="122"/>
        <end position="312"/>
    </location>
</feature>
<evidence type="ECO:0000313" key="3">
    <source>
        <dbReference type="Proteomes" id="UP000426246"/>
    </source>
</evidence>
<evidence type="ECO:0000313" key="2">
    <source>
        <dbReference type="EMBL" id="QGQ99856.1"/>
    </source>
</evidence>
<gene>
    <name evidence="2" type="ORF">EHS13_35815</name>
</gene>